<accession>A0AA38FNB3</accession>
<evidence type="ECO:0000313" key="4">
    <source>
        <dbReference type="Proteomes" id="UP000824469"/>
    </source>
</evidence>
<dbReference type="PANTHER" id="PTHR33172:SF96">
    <property type="entry name" value="PROTEIN OXIDATIVE STRESS 3 LIKE 3"/>
    <property type="match status" value="1"/>
</dbReference>
<evidence type="ECO:0000256" key="2">
    <source>
        <dbReference type="ARBA" id="ARBA00023242"/>
    </source>
</evidence>
<dbReference type="EMBL" id="JAHRHJ020000008">
    <property type="protein sequence ID" value="KAH9307152.1"/>
    <property type="molecule type" value="Genomic_DNA"/>
</dbReference>
<dbReference type="Proteomes" id="UP000824469">
    <property type="component" value="Unassembled WGS sequence"/>
</dbReference>
<name>A0AA38FNB3_TAXCH</name>
<organism evidence="3 4">
    <name type="scientific">Taxus chinensis</name>
    <name type="common">Chinese yew</name>
    <name type="synonym">Taxus wallichiana var. chinensis</name>
    <dbReference type="NCBI Taxonomy" id="29808"/>
    <lineage>
        <taxon>Eukaryota</taxon>
        <taxon>Viridiplantae</taxon>
        <taxon>Streptophyta</taxon>
        <taxon>Embryophyta</taxon>
        <taxon>Tracheophyta</taxon>
        <taxon>Spermatophyta</taxon>
        <taxon>Pinopsida</taxon>
        <taxon>Pinidae</taxon>
        <taxon>Conifers II</taxon>
        <taxon>Cupressales</taxon>
        <taxon>Taxaceae</taxon>
        <taxon>Taxus</taxon>
    </lineage>
</organism>
<dbReference type="PANTHER" id="PTHR33172">
    <property type="entry name" value="OS08G0516900 PROTEIN"/>
    <property type="match status" value="1"/>
</dbReference>
<dbReference type="GO" id="GO:0005634">
    <property type="term" value="C:nucleus"/>
    <property type="evidence" value="ECO:0007669"/>
    <property type="project" value="UniProtKB-SubCell"/>
</dbReference>
<gene>
    <name evidence="3" type="ORF">KI387_043824</name>
</gene>
<feature type="non-terminal residue" evidence="3">
    <location>
        <position position="125"/>
    </location>
</feature>
<evidence type="ECO:0000313" key="3">
    <source>
        <dbReference type="EMBL" id="KAH9307152.1"/>
    </source>
</evidence>
<comment type="subcellular location">
    <subcellularLocation>
        <location evidence="1">Nucleus</location>
    </subcellularLocation>
</comment>
<comment type="caution">
    <text evidence="3">The sequence shown here is derived from an EMBL/GenBank/DDBJ whole genome shotgun (WGS) entry which is preliminary data.</text>
</comment>
<sequence>MGTGEEGRKLNLGRDYLLISLCGCQIANCQWVYFDSSNVPDINNNGSNFISWNNIAEADNGGPLYHMNTLADTLPCKRGLSSFYDGKSQSFSCLADVKCGEDLAKPEDSYNRKKKLKRFQSRGIE</sequence>
<dbReference type="AlphaFoldDB" id="A0AA38FNB3"/>
<dbReference type="InterPro" id="IPR051992">
    <property type="entry name" value="OxStress_Response_Reg"/>
</dbReference>
<evidence type="ECO:0000256" key="1">
    <source>
        <dbReference type="ARBA" id="ARBA00004123"/>
    </source>
</evidence>
<dbReference type="GO" id="GO:0006950">
    <property type="term" value="P:response to stress"/>
    <property type="evidence" value="ECO:0007669"/>
    <property type="project" value="UniProtKB-ARBA"/>
</dbReference>
<keyword evidence="4" id="KW-1185">Reference proteome</keyword>
<keyword evidence="2" id="KW-0539">Nucleus</keyword>
<protein>
    <submittedName>
        <fullName evidence="3">Uncharacterized protein</fullName>
    </submittedName>
</protein>
<proteinExistence type="predicted"/>
<reference evidence="3 4" key="1">
    <citation type="journal article" date="2021" name="Nat. Plants">
        <title>The Taxus genome provides insights into paclitaxel biosynthesis.</title>
        <authorList>
            <person name="Xiong X."/>
            <person name="Gou J."/>
            <person name="Liao Q."/>
            <person name="Li Y."/>
            <person name="Zhou Q."/>
            <person name="Bi G."/>
            <person name="Li C."/>
            <person name="Du R."/>
            <person name="Wang X."/>
            <person name="Sun T."/>
            <person name="Guo L."/>
            <person name="Liang H."/>
            <person name="Lu P."/>
            <person name="Wu Y."/>
            <person name="Zhang Z."/>
            <person name="Ro D.K."/>
            <person name="Shang Y."/>
            <person name="Huang S."/>
            <person name="Yan J."/>
        </authorList>
    </citation>
    <scope>NUCLEOTIDE SEQUENCE [LARGE SCALE GENOMIC DNA]</scope>
    <source>
        <strain evidence="3">Ta-2019</strain>
    </source>
</reference>